<dbReference type="RefSeq" id="WP_059768011.1">
    <property type="nucleotide sequence ID" value="NZ_LNJU01000002.1"/>
</dbReference>
<accession>A0A108CJ76</accession>
<gene>
    <name evidence="4" type="ORF">WK57_16885</name>
    <name evidence="2" type="ORF">WL29_17755</name>
    <name evidence="3" type="ORF">WM16_13505</name>
</gene>
<dbReference type="EMBL" id="LPLU01000082">
    <property type="protein sequence ID" value="KWK75713.1"/>
    <property type="molecule type" value="Genomic_DNA"/>
</dbReference>
<comment type="caution">
    <text evidence="3">The sequence shown here is derived from an EMBL/GenBank/DDBJ whole genome shotgun (WGS) entry which is preliminary data.</text>
</comment>
<protein>
    <submittedName>
        <fullName evidence="3">General secretion pathway protein GspA</fullName>
    </submittedName>
</protein>
<proteinExistence type="predicted"/>
<name>A0A108CJ76_9BURK</name>
<dbReference type="CDD" id="cd00009">
    <property type="entry name" value="AAA"/>
    <property type="match status" value="1"/>
</dbReference>
<dbReference type="InterPro" id="IPR027417">
    <property type="entry name" value="P-loop_NTPase"/>
</dbReference>
<evidence type="ECO:0000259" key="1">
    <source>
        <dbReference type="SMART" id="SM00382"/>
    </source>
</evidence>
<reference evidence="5 6" key="1">
    <citation type="submission" date="2015-11" db="EMBL/GenBank/DDBJ databases">
        <title>Expanding the genomic diversity of Burkholderia species for the development of highly accurate diagnostics.</title>
        <authorList>
            <person name="Sahl J."/>
            <person name="Keim P."/>
            <person name="Wagner D."/>
        </authorList>
    </citation>
    <scope>NUCLEOTIDE SEQUENCE [LARGE SCALE GENOMIC DNA]</scope>
    <source>
        <strain evidence="2 5">MSMB2087WGS</strain>
        <strain evidence="3 6">MSMB782WGS</strain>
    </source>
</reference>
<dbReference type="PANTHER" id="PTHR35894:SF1">
    <property type="entry name" value="PHOSPHORIBULOKINASE _ URIDINE KINASE FAMILY"/>
    <property type="match status" value="1"/>
</dbReference>
<dbReference type="Proteomes" id="UP000060630">
    <property type="component" value="Unassembled WGS sequence"/>
</dbReference>
<dbReference type="SMART" id="SM00382">
    <property type="entry name" value="AAA"/>
    <property type="match status" value="1"/>
</dbReference>
<evidence type="ECO:0000313" key="7">
    <source>
        <dbReference type="Proteomes" id="UP000070119"/>
    </source>
</evidence>
<dbReference type="EMBL" id="LPHD01000030">
    <property type="protein sequence ID" value="KWA84930.1"/>
    <property type="molecule type" value="Genomic_DNA"/>
</dbReference>
<dbReference type="Pfam" id="PF13401">
    <property type="entry name" value="AAA_22"/>
    <property type="match status" value="1"/>
</dbReference>
<dbReference type="InterPro" id="IPR003593">
    <property type="entry name" value="AAA+_ATPase"/>
</dbReference>
<dbReference type="Proteomes" id="UP000065504">
    <property type="component" value="Unassembled WGS sequence"/>
</dbReference>
<dbReference type="AlphaFoldDB" id="A0A108CJ76"/>
<dbReference type="EMBL" id="LNJU01000002">
    <property type="protein sequence ID" value="KWZ58758.1"/>
    <property type="molecule type" value="Genomic_DNA"/>
</dbReference>
<dbReference type="Proteomes" id="UP000070119">
    <property type="component" value="Unassembled WGS sequence"/>
</dbReference>
<evidence type="ECO:0000313" key="2">
    <source>
        <dbReference type="EMBL" id="KWA84930.1"/>
    </source>
</evidence>
<evidence type="ECO:0000313" key="6">
    <source>
        <dbReference type="Proteomes" id="UP000065504"/>
    </source>
</evidence>
<dbReference type="GO" id="GO:0016887">
    <property type="term" value="F:ATP hydrolysis activity"/>
    <property type="evidence" value="ECO:0007669"/>
    <property type="project" value="InterPro"/>
</dbReference>
<sequence>MSQRLQALYGLKFNPFSSELPLEALYVSPRAENFCWRIENALVREGGFAMIYGEPGTGKSVVMRVLAERLERLTDLTVVAINHPQSNLADFYREMGDLFGLELKPHNRWGGFKTLRERWLSHLQTTRRRPILLIDEAQEMGACVLNELRLMASARFDSQPLLCVVLAGDTRLTDKLRRDELLPLGSRIRSRLATEKASADDLLACLDHLLVSAGAPHLMTPQLRNTLCEHALGNYRVLTTLANELLSSAAQRELPELDEKLYFDVFAPSTPSPRRMPARPSSGDR</sequence>
<dbReference type="SUPFAM" id="SSF52540">
    <property type="entry name" value="P-loop containing nucleoside triphosphate hydrolases"/>
    <property type="match status" value="1"/>
</dbReference>
<dbReference type="InterPro" id="IPR049945">
    <property type="entry name" value="AAA_22"/>
</dbReference>
<feature type="domain" description="AAA+ ATPase" evidence="1">
    <location>
        <begin position="45"/>
        <end position="198"/>
    </location>
</feature>
<dbReference type="Gene3D" id="3.40.50.300">
    <property type="entry name" value="P-loop containing nucleotide triphosphate hydrolases"/>
    <property type="match status" value="1"/>
</dbReference>
<evidence type="ECO:0000313" key="5">
    <source>
        <dbReference type="Proteomes" id="UP000060630"/>
    </source>
</evidence>
<reference evidence="4 7" key="2">
    <citation type="submission" date="2015-11" db="EMBL/GenBank/DDBJ databases">
        <authorList>
            <person name="Sahl J."/>
            <person name="Wagner D."/>
            <person name="Keim P."/>
        </authorList>
    </citation>
    <scope>NUCLEOTIDE SEQUENCE [LARGE SCALE GENOMIC DNA]</scope>
    <source>
        <strain evidence="4 7">MSMB1157</strain>
    </source>
</reference>
<evidence type="ECO:0000313" key="3">
    <source>
        <dbReference type="EMBL" id="KWK75713.1"/>
    </source>
</evidence>
<dbReference type="InterPro" id="IPR052026">
    <property type="entry name" value="ExeA_AAA_ATPase_DNA-bind"/>
</dbReference>
<organism evidence="3 6">
    <name type="scientific">Burkholderia ubonensis</name>
    <dbReference type="NCBI Taxonomy" id="101571"/>
    <lineage>
        <taxon>Bacteria</taxon>
        <taxon>Pseudomonadati</taxon>
        <taxon>Pseudomonadota</taxon>
        <taxon>Betaproteobacteria</taxon>
        <taxon>Burkholderiales</taxon>
        <taxon>Burkholderiaceae</taxon>
        <taxon>Burkholderia</taxon>
        <taxon>Burkholderia cepacia complex</taxon>
    </lineage>
</organism>
<evidence type="ECO:0000313" key="4">
    <source>
        <dbReference type="EMBL" id="KWZ58758.1"/>
    </source>
</evidence>
<dbReference type="PANTHER" id="PTHR35894">
    <property type="entry name" value="GENERAL SECRETION PATHWAY PROTEIN A-RELATED"/>
    <property type="match status" value="1"/>
</dbReference>